<evidence type="ECO:0000259" key="2">
    <source>
        <dbReference type="Pfam" id="PF24523"/>
    </source>
</evidence>
<reference evidence="4" key="1">
    <citation type="submission" date="2024-06" db="EMBL/GenBank/DDBJ databases">
        <authorList>
            <person name="Ryan C."/>
        </authorList>
    </citation>
    <scope>NUCLEOTIDE SEQUENCE [LARGE SCALE GENOMIC DNA]</scope>
</reference>
<dbReference type="AlphaFoldDB" id="A0ABC9B007"/>
<keyword evidence="4" id="KW-1185">Reference proteome</keyword>
<dbReference type="EMBL" id="OZ075134">
    <property type="protein sequence ID" value="CAL4991065.1"/>
    <property type="molecule type" value="Genomic_DNA"/>
</dbReference>
<organism evidence="3 4">
    <name type="scientific">Urochloa decumbens</name>
    <dbReference type="NCBI Taxonomy" id="240449"/>
    <lineage>
        <taxon>Eukaryota</taxon>
        <taxon>Viridiplantae</taxon>
        <taxon>Streptophyta</taxon>
        <taxon>Embryophyta</taxon>
        <taxon>Tracheophyta</taxon>
        <taxon>Spermatophyta</taxon>
        <taxon>Magnoliopsida</taxon>
        <taxon>Liliopsida</taxon>
        <taxon>Poales</taxon>
        <taxon>Poaceae</taxon>
        <taxon>PACMAD clade</taxon>
        <taxon>Panicoideae</taxon>
        <taxon>Panicodae</taxon>
        <taxon>Paniceae</taxon>
        <taxon>Melinidinae</taxon>
        <taxon>Urochloa</taxon>
    </lineage>
</organism>
<dbReference type="Proteomes" id="UP001497457">
    <property type="component" value="Chromosome 24b"/>
</dbReference>
<dbReference type="InterPro" id="IPR001810">
    <property type="entry name" value="F-box_dom"/>
</dbReference>
<feature type="domain" description="DUF7595" evidence="2">
    <location>
        <begin position="127"/>
        <end position="310"/>
    </location>
</feature>
<dbReference type="SUPFAM" id="SSF81383">
    <property type="entry name" value="F-box domain"/>
    <property type="match status" value="1"/>
</dbReference>
<proteinExistence type="predicted"/>
<dbReference type="InterPro" id="IPR036047">
    <property type="entry name" value="F-box-like_dom_sf"/>
</dbReference>
<dbReference type="Gene3D" id="1.20.1280.50">
    <property type="match status" value="1"/>
</dbReference>
<gene>
    <name evidence="3" type="ORF">URODEC1_LOCUS60488</name>
</gene>
<sequence>MWSSLLTDLLVDIFRRLDASDLVRCTCTCKPWRHTIIGNVSSLRLRPFCFDPNLLLGFFHEYRHGGKIIDMHLRRVQGPFHSALRATSNGDGQEKLSSFIPADSAGGIDLSLYNIIMSSRDGFLLLDGTDRDDLCLCNPLTVSCTFLPYPAFIPDECVLVTAYDDSDGPADDGQGVRIVPMEGEKSTHGFLIVKSQLSTPTTASTNKAAAATWGPVKRSLECKKLLGSHMMFEGAPVVCNGAIHWLGALIDGNACVVAIDVHTGRTWTIEVPEESRYGYRDHVLAASRDGQITLARQSLFQDCTIHVWMLIDGEKWTLQRTIHVPNLNQLNQVFCPRSGWVLANVYCGQELVIDIQGGSSRPIMYPNDKDRVYCELHPYEMDWSTIFSRMKHF</sequence>
<dbReference type="PANTHER" id="PTHR35828">
    <property type="entry name" value="OS08G0203800 PROTEIN-RELATED"/>
    <property type="match status" value="1"/>
</dbReference>
<feature type="domain" description="F-box" evidence="1">
    <location>
        <begin position="7"/>
        <end position="34"/>
    </location>
</feature>
<accession>A0ABC9B007</accession>
<dbReference type="Pfam" id="PF24523">
    <property type="entry name" value="DUF7595"/>
    <property type="match status" value="1"/>
</dbReference>
<dbReference type="Pfam" id="PF12937">
    <property type="entry name" value="F-box-like"/>
    <property type="match status" value="1"/>
</dbReference>
<evidence type="ECO:0000259" key="1">
    <source>
        <dbReference type="Pfam" id="PF12937"/>
    </source>
</evidence>
<dbReference type="PANTHER" id="PTHR35828:SF16">
    <property type="entry name" value="F-BOX DOMAIN-CONTAINING PROTEIN"/>
    <property type="match status" value="1"/>
</dbReference>
<dbReference type="InterPro" id="IPR056016">
    <property type="entry name" value="DUF7595"/>
</dbReference>
<evidence type="ECO:0008006" key="5">
    <source>
        <dbReference type="Google" id="ProtNLM"/>
    </source>
</evidence>
<protein>
    <recommendedName>
        <fullName evidence="5">F-box domain-containing protein</fullName>
    </recommendedName>
</protein>
<dbReference type="SUPFAM" id="SSF50960">
    <property type="entry name" value="TolB, C-terminal domain"/>
    <property type="match status" value="1"/>
</dbReference>
<reference evidence="3 4" key="2">
    <citation type="submission" date="2024-10" db="EMBL/GenBank/DDBJ databases">
        <authorList>
            <person name="Ryan C."/>
        </authorList>
    </citation>
    <scope>NUCLEOTIDE SEQUENCE [LARGE SCALE GENOMIC DNA]</scope>
</reference>
<name>A0ABC9B007_9POAL</name>
<evidence type="ECO:0000313" key="4">
    <source>
        <dbReference type="Proteomes" id="UP001497457"/>
    </source>
</evidence>
<evidence type="ECO:0000313" key="3">
    <source>
        <dbReference type="EMBL" id="CAL4991065.1"/>
    </source>
</evidence>